<gene>
    <name evidence="1" type="ORF">B0T24DRAFT_494648</name>
</gene>
<reference evidence="1" key="2">
    <citation type="submission" date="2023-06" db="EMBL/GenBank/DDBJ databases">
        <authorList>
            <consortium name="Lawrence Berkeley National Laboratory"/>
            <person name="Haridas S."/>
            <person name="Hensen N."/>
            <person name="Bonometti L."/>
            <person name="Westerberg I."/>
            <person name="Brannstrom I.O."/>
            <person name="Guillou S."/>
            <person name="Cros-Aarteil S."/>
            <person name="Calhoun S."/>
            <person name="Kuo A."/>
            <person name="Mondo S."/>
            <person name="Pangilinan J."/>
            <person name="Riley R."/>
            <person name="Labutti K."/>
            <person name="Andreopoulos B."/>
            <person name="Lipzen A."/>
            <person name="Chen C."/>
            <person name="Yanf M."/>
            <person name="Daum C."/>
            <person name="Ng V."/>
            <person name="Clum A."/>
            <person name="Steindorff A."/>
            <person name="Ohm R."/>
            <person name="Martin F."/>
            <person name="Silar P."/>
            <person name="Natvig D."/>
            <person name="Lalanne C."/>
            <person name="Gautier V."/>
            <person name="Ament-Velasquez S.L."/>
            <person name="Kruys A."/>
            <person name="Hutchinson M.I."/>
            <person name="Powell A.J."/>
            <person name="Barry K."/>
            <person name="Miller A.N."/>
            <person name="Grigoriev I.V."/>
            <person name="Debuchy R."/>
            <person name="Gladieux P."/>
            <person name="Thoren M.H."/>
            <person name="Johannesson H."/>
        </authorList>
    </citation>
    <scope>NUCLEOTIDE SEQUENCE</scope>
    <source>
        <strain evidence="1">CBS 958.72</strain>
    </source>
</reference>
<feature type="non-terminal residue" evidence="1">
    <location>
        <position position="66"/>
    </location>
</feature>
<dbReference type="AlphaFoldDB" id="A0AAE0JX71"/>
<organism evidence="1 2">
    <name type="scientific">Lasiosphaeria ovina</name>
    <dbReference type="NCBI Taxonomy" id="92902"/>
    <lineage>
        <taxon>Eukaryota</taxon>
        <taxon>Fungi</taxon>
        <taxon>Dikarya</taxon>
        <taxon>Ascomycota</taxon>
        <taxon>Pezizomycotina</taxon>
        <taxon>Sordariomycetes</taxon>
        <taxon>Sordariomycetidae</taxon>
        <taxon>Sordariales</taxon>
        <taxon>Lasiosphaeriaceae</taxon>
        <taxon>Lasiosphaeria</taxon>
    </lineage>
</organism>
<accession>A0AAE0JX71</accession>
<sequence length="66" mass="7895">REPRAVLILNRFSRSLKIIFALDLVPSLYDYIQPNYISKTEEYLESAKTYNSITYLRFGYKDLRID</sequence>
<feature type="non-terminal residue" evidence="1">
    <location>
        <position position="1"/>
    </location>
</feature>
<dbReference type="Proteomes" id="UP001287356">
    <property type="component" value="Unassembled WGS sequence"/>
</dbReference>
<evidence type="ECO:0000313" key="1">
    <source>
        <dbReference type="EMBL" id="KAK3365620.1"/>
    </source>
</evidence>
<protein>
    <submittedName>
        <fullName evidence="1">Uncharacterized protein</fullName>
    </submittedName>
</protein>
<keyword evidence="2" id="KW-1185">Reference proteome</keyword>
<proteinExistence type="predicted"/>
<dbReference type="EMBL" id="JAULSN010000008">
    <property type="protein sequence ID" value="KAK3365620.1"/>
    <property type="molecule type" value="Genomic_DNA"/>
</dbReference>
<evidence type="ECO:0000313" key="2">
    <source>
        <dbReference type="Proteomes" id="UP001287356"/>
    </source>
</evidence>
<reference evidence="1" key="1">
    <citation type="journal article" date="2023" name="Mol. Phylogenet. Evol.">
        <title>Genome-scale phylogeny and comparative genomics of the fungal order Sordariales.</title>
        <authorList>
            <person name="Hensen N."/>
            <person name="Bonometti L."/>
            <person name="Westerberg I."/>
            <person name="Brannstrom I.O."/>
            <person name="Guillou S."/>
            <person name="Cros-Aarteil S."/>
            <person name="Calhoun S."/>
            <person name="Haridas S."/>
            <person name="Kuo A."/>
            <person name="Mondo S."/>
            <person name="Pangilinan J."/>
            <person name="Riley R."/>
            <person name="LaButti K."/>
            <person name="Andreopoulos B."/>
            <person name="Lipzen A."/>
            <person name="Chen C."/>
            <person name="Yan M."/>
            <person name="Daum C."/>
            <person name="Ng V."/>
            <person name="Clum A."/>
            <person name="Steindorff A."/>
            <person name="Ohm R.A."/>
            <person name="Martin F."/>
            <person name="Silar P."/>
            <person name="Natvig D.O."/>
            <person name="Lalanne C."/>
            <person name="Gautier V."/>
            <person name="Ament-Velasquez S.L."/>
            <person name="Kruys A."/>
            <person name="Hutchinson M.I."/>
            <person name="Powell A.J."/>
            <person name="Barry K."/>
            <person name="Miller A.N."/>
            <person name="Grigoriev I.V."/>
            <person name="Debuchy R."/>
            <person name="Gladieux P."/>
            <person name="Hiltunen Thoren M."/>
            <person name="Johannesson H."/>
        </authorList>
    </citation>
    <scope>NUCLEOTIDE SEQUENCE</scope>
    <source>
        <strain evidence="1">CBS 958.72</strain>
    </source>
</reference>
<name>A0AAE0JX71_9PEZI</name>
<comment type="caution">
    <text evidence="1">The sequence shown here is derived from an EMBL/GenBank/DDBJ whole genome shotgun (WGS) entry which is preliminary data.</text>
</comment>